<keyword evidence="2" id="KW-1133">Transmembrane helix</keyword>
<dbReference type="EMBL" id="FMMM01000067">
    <property type="protein sequence ID" value="SCQ22868.1"/>
    <property type="molecule type" value="Genomic_DNA"/>
</dbReference>
<dbReference type="Proteomes" id="UP000182057">
    <property type="component" value="Unassembled WGS sequence"/>
</dbReference>
<feature type="transmembrane region" description="Helical" evidence="2">
    <location>
        <begin position="285"/>
        <end position="305"/>
    </location>
</feature>
<accession>A0A1D3US64</accession>
<feature type="transmembrane region" description="Helical" evidence="2">
    <location>
        <begin position="372"/>
        <end position="392"/>
    </location>
</feature>
<name>A0A1D3US64_TANFO</name>
<evidence type="ECO:0000256" key="2">
    <source>
        <dbReference type="SAM" id="Phobius"/>
    </source>
</evidence>
<dbReference type="OrthoDB" id="666059at2"/>
<keyword evidence="2" id="KW-0472">Membrane</keyword>
<dbReference type="Pfam" id="PF10101">
    <property type="entry name" value="DUF2339"/>
    <property type="match status" value="1"/>
</dbReference>
<feature type="transmembrane region" description="Helical" evidence="2">
    <location>
        <begin position="575"/>
        <end position="596"/>
    </location>
</feature>
<sequence length="791" mass="88248" precursor="true">MDEFGIILFLVLLFIVLPIIGWAVLLGRIGEVSKRLLSMEALLEKLLEKKSDTSTEEEAVAVPAMQRSVEPPAVPSQTDRMKEETETREYISVVPPPPPREIMTSAAPVPPPPAPFEVVPPPVKSSMPAASAVPPAPKPVKKINYEEFIGGNLFGKIGIFVLVVGIGLFVKYAIDNEWINEVSRTILGFATGSGLLVVAARLRKKYRAFSSLLAGGAFATFYVTVAVAYHYYQLFSQPVAFVILVVLTVFMAVLSVLYDRRELAVIALLGGYIAPFLTSSGDGNYMVLFSYIAILNFGMFVLSLFKKWVELPMISFFSTCLIMFVFLMNTGVIDPNMALRLLLFALLFYVIFLLPLLSILRNDRGWVWINRMLLATVVLNNFACMGFGLFFIDKLLLPMKIDGLLPLGIAIVNMAAILWLRKRRLEYRFLLHTLLGVVLTFVSLAVPVQLEGTFITLFWASEMVLLGWLYAQSKARMYAYFSFILILLTLVSFVMDIASYAIGLTEEQTIFANKLFVTNAFVCLSYLALAVLISRYREAFDKTYILRYTPGNAVLILLSVVLGNMVVVWEMSRFIVAESHILLFQTSYILFLSIVLSRRFRLGAGWSWAYFSGMLVSAALYAYTLLPYEAESGRTAWMILATVVAELVWSGRLYYRDTPAQSSAGNGFTIYLSLLATATWTLAVRHLLHTVGWNDSLSAGFSIAFSMAGLALMTLGMQRHLKTLRILSLGVFAVVLGKLLIVDVWTMPMAGKIAVFILLGVILLLLSFLYQKLKNVLFSDERDETEKEENG</sequence>
<dbReference type="PANTHER" id="PTHR38434:SF1">
    <property type="entry name" value="BLL2549 PROTEIN"/>
    <property type="match status" value="1"/>
</dbReference>
<feature type="transmembrane region" description="Helical" evidence="2">
    <location>
        <begin position="238"/>
        <end position="258"/>
    </location>
</feature>
<feature type="transmembrane region" description="Helical" evidence="2">
    <location>
        <begin position="545"/>
        <end position="569"/>
    </location>
</feature>
<dbReference type="InterPro" id="IPR019286">
    <property type="entry name" value="DUF2339_TM"/>
</dbReference>
<gene>
    <name evidence="3" type="ORF">TFUB20_01861</name>
</gene>
<feature type="transmembrane region" description="Helical" evidence="2">
    <location>
        <begin position="667"/>
        <end position="684"/>
    </location>
</feature>
<feature type="transmembrane region" description="Helical" evidence="2">
    <location>
        <begin position="478"/>
        <end position="503"/>
    </location>
</feature>
<feature type="transmembrane region" description="Helical" evidence="2">
    <location>
        <begin position="212"/>
        <end position="232"/>
    </location>
</feature>
<dbReference type="AlphaFoldDB" id="A0A1D3US64"/>
<evidence type="ECO:0008006" key="5">
    <source>
        <dbReference type="Google" id="ProtNLM"/>
    </source>
</evidence>
<feature type="transmembrane region" description="Helical" evidence="2">
    <location>
        <begin position="753"/>
        <end position="770"/>
    </location>
</feature>
<feature type="transmembrane region" description="Helical" evidence="2">
    <location>
        <begin position="339"/>
        <end position="360"/>
    </location>
</feature>
<feature type="transmembrane region" description="Helical" evidence="2">
    <location>
        <begin position="312"/>
        <end position="333"/>
    </location>
</feature>
<feature type="transmembrane region" description="Helical" evidence="2">
    <location>
        <begin position="148"/>
        <end position="170"/>
    </location>
</feature>
<feature type="transmembrane region" description="Helical" evidence="2">
    <location>
        <begin position="608"/>
        <end position="624"/>
    </location>
</feature>
<feature type="compositionally biased region" description="Basic and acidic residues" evidence="1">
    <location>
        <begin position="79"/>
        <end position="89"/>
    </location>
</feature>
<protein>
    <recommendedName>
        <fullName evidence="5">DUF2339 domain-containing protein</fullName>
    </recommendedName>
</protein>
<proteinExistence type="predicted"/>
<feature type="transmembrane region" description="Helical" evidence="2">
    <location>
        <begin position="182"/>
        <end position="200"/>
    </location>
</feature>
<evidence type="ECO:0000256" key="1">
    <source>
        <dbReference type="SAM" id="MobiDB-lite"/>
    </source>
</evidence>
<feature type="transmembrane region" description="Helical" evidence="2">
    <location>
        <begin position="263"/>
        <end position="279"/>
    </location>
</feature>
<feature type="transmembrane region" description="Helical" evidence="2">
    <location>
        <begin position="404"/>
        <end position="420"/>
    </location>
</feature>
<dbReference type="PANTHER" id="PTHR38434">
    <property type="entry name" value="BLL2549 PROTEIN"/>
    <property type="match status" value="1"/>
</dbReference>
<feature type="transmembrane region" description="Helical" evidence="2">
    <location>
        <begin position="696"/>
        <end position="715"/>
    </location>
</feature>
<feature type="transmembrane region" description="Helical" evidence="2">
    <location>
        <begin position="636"/>
        <end position="655"/>
    </location>
</feature>
<organism evidence="3 4">
    <name type="scientific">Tannerella forsythia</name>
    <name type="common">Bacteroides forsythus</name>
    <dbReference type="NCBI Taxonomy" id="28112"/>
    <lineage>
        <taxon>Bacteria</taxon>
        <taxon>Pseudomonadati</taxon>
        <taxon>Bacteroidota</taxon>
        <taxon>Bacteroidia</taxon>
        <taxon>Bacteroidales</taxon>
        <taxon>Tannerellaceae</taxon>
        <taxon>Tannerella</taxon>
    </lineage>
</organism>
<feature type="transmembrane region" description="Helical" evidence="2">
    <location>
        <begin position="6"/>
        <end position="26"/>
    </location>
</feature>
<dbReference type="RefSeq" id="WP_074450014.1">
    <property type="nucleotide sequence ID" value="NZ_FMMM01000067.1"/>
</dbReference>
<feature type="transmembrane region" description="Helical" evidence="2">
    <location>
        <begin position="427"/>
        <end position="446"/>
    </location>
</feature>
<feature type="transmembrane region" description="Helical" evidence="2">
    <location>
        <begin position="727"/>
        <end position="747"/>
    </location>
</feature>
<evidence type="ECO:0000313" key="4">
    <source>
        <dbReference type="Proteomes" id="UP000182057"/>
    </source>
</evidence>
<feature type="region of interest" description="Disordered" evidence="1">
    <location>
        <begin position="68"/>
        <end position="94"/>
    </location>
</feature>
<evidence type="ECO:0000313" key="3">
    <source>
        <dbReference type="EMBL" id="SCQ22868.1"/>
    </source>
</evidence>
<feature type="transmembrane region" description="Helical" evidence="2">
    <location>
        <begin position="452"/>
        <end position="471"/>
    </location>
</feature>
<keyword evidence="2" id="KW-0812">Transmembrane</keyword>
<reference evidence="3 4" key="1">
    <citation type="submission" date="2016-09" db="EMBL/GenBank/DDBJ databases">
        <authorList>
            <person name="Capua I."/>
            <person name="De Benedictis P."/>
            <person name="Joannis T."/>
            <person name="Lombin L.H."/>
            <person name="Cattoli G."/>
        </authorList>
    </citation>
    <scope>NUCLEOTIDE SEQUENCE [LARGE SCALE GENOMIC DNA]</scope>
    <source>
        <strain evidence="3 4">UB20</strain>
    </source>
</reference>
<feature type="transmembrane region" description="Helical" evidence="2">
    <location>
        <begin position="515"/>
        <end position="533"/>
    </location>
</feature>